<reference evidence="1" key="2">
    <citation type="submission" date="2025-03" db="EMBL/GenBank/DDBJ databases">
        <authorList>
            <consortium name="ELIXIR-Norway"/>
            <consortium name="Elixir Norway"/>
        </authorList>
    </citation>
    <scope>NUCLEOTIDE SEQUENCE</scope>
</reference>
<sequence>MPTRPCTVAGSLGTVTQRKAPCREAPSIPFSTLLLVTLNPQASRGRKPTLHRRHRRGRANAGTQRNKFLRSTSLGKRSVFWRVLCRTVRCPVTATVPVSHPSHSLCRAAPPILTLDVPLGLPQPAGHQRMSCDTLERVLLKRRCCRRRSSLDPMRLRGRTPAPGSGCPKV</sequence>
<organism evidence="1 2">
    <name type="scientific">Rangifer tarandus platyrhynchus</name>
    <name type="common">Svalbard reindeer</name>
    <dbReference type="NCBI Taxonomy" id="3082113"/>
    <lineage>
        <taxon>Eukaryota</taxon>
        <taxon>Metazoa</taxon>
        <taxon>Chordata</taxon>
        <taxon>Craniata</taxon>
        <taxon>Vertebrata</taxon>
        <taxon>Euteleostomi</taxon>
        <taxon>Mammalia</taxon>
        <taxon>Eutheria</taxon>
        <taxon>Laurasiatheria</taxon>
        <taxon>Artiodactyla</taxon>
        <taxon>Ruminantia</taxon>
        <taxon>Pecora</taxon>
        <taxon>Cervidae</taxon>
        <taxon>Odocoileinae</taxon>
        <taxon>Rangifer</taxon>
    </lineage>
</organism>
<dbReference type="EMBL" id="OX596115">
    <property type="protein sequence ID" value="CAN0474051.1"/>
    <property type="molecule type" value="Genomic_DNA"/>
</dbReference>
<proteinExistence type="predicted"/>
<gene>
    <name evidence="1" type="ORF">MRATA1EN22A_LOCUS20695</name>
</gene>
<name>A0AC59ZNG0_RANTA</name>
<protein>
    <submittedName>
        <fullName evidence="1">Uncharacterized protein</fullName>
    </submittedName>
</protein>
<evidence type="ECO:0000313" key="1">
    <source>
        <dbReference type="EMBL" id="CAN0474051.1"/>
    </source>
</evidence>
<evidence type="ECO:0000313" key="2">
    <source>
        <dbReference type="Proteomes" id="UP001162501"/>
    </source>
</evidence>
<dbReference type="Proteomes" id="UP001162501">
    <property type="component" value="Chromosome 31"/>
</dbReference>
<accession>A0AC59ZNG0</accession>
<reference evidence="1" key="1">
    <citation type="submission" date="2023-05" db="EMBL/GenBank/DDBJ databases">
        <authorList>
            <consortium name="ELIXIR-Norway"/>
        </authorList>
    </citation>
    <scope>NUCLEOTIDE SEQUENCE</scope>
</reference>